<evidence type="ECO:0000256" key="7">
    <source>
        <dbReference type="ARBA" id="ARBA00022779"/>
    </source>
</evidence>
<reference evidence="12 13" key="1">
    <citation type="submission" date="2018-05" db="EMBL/GenBank/DDBJ databases">
        <title>Genomic Encyclopedia of Type Strains, Phase IV (KMG-IV): sequencing the most valuable type-strain genomes for metagenomic binning, comparative biology and taxonomic classification.</title>
        <authorList>
            <person name="Goeker M."/>
        </authorList>
    </citation>
    <scope>NUCLEOTIDE SEQUENCE [LARGE SCALE GENOMIC DNA]</scope>
    <source>
        <strain evidence="12 13">DSM 16097</strain>
    </source>
</reference>
<gene>
    <name evidence="12" type="ORF">C7455_10434</name>
</gene>
<comment type="caution">
    <text evidence="12">The sequence shown here is derived from an EMBL/GenBank/DDBJ whole genome shotgun (WGS) entry which is preliminary data.</text>
</comment>
<dbReference type="PANTHER" id="PTHR35091:SF2">
    <property type="entry name" value="FLAGELLAR PROTEIN FLIL"/>
    <property type="match status" value="1"/>
</dbReference>
<dbReference type="GO" id="GO:0009425">
    <property type="term" value="C:bacterial-type flagellum basal body"/>
    <property type="evidence" value="ECO:0007669"/>
    <property type="project" value="InterPro"/>
</dbReference>
<evidence type="ECO:0000256" key="6">
    <source>
        <dbReference type="ARBA" id="ARBA00022692"/>
    </source>
</evidence>
<dbReference type="EMBL" id="QGGW01000004">
    <property type="protein sequence ID" value="PWK60398.1"/>
    <property type="molecule type" value="Genomic_DNA"/>
</dbReference>
<dbReference type="PANTHER" id="PTHR35091">
    <property type="entry name" value="FLAGELLAR PROTEIN FLIL"/>
    <property type="match status" value="1"/>
</dbReference>
<protein>
    <recommendedName>
        <fullName evidence="10">Flagellar protein FliL</fullName>
    </recommendedName>
</protein>
<comment type="function">
    <text evidence="1 10">Controls the rotational direction of flagella during chemotaxis.</text>
</comment>
<evidence type="ECO:0000256" key="3">
    <source>
        <dbReference type="ARBA" id="ARBA00008281"/>
    </source>
</evidence>
<evidence type="ECO:0000313" key="13">
    <source>
        <dbReference type="Proteomes" id="UP000245708"/>
    </source>
</evidence>
<evidence type="ECO:0000256" key="8">
    <source>
        <dbReference type="ARBA" id="ARBA00022989"/>
    </source>
</evidence>
<dbReference type="GO" id="GO:0005886">
    <property type="term" value="C:plasma membrane"/>
    <property type="evidence" value="ECO:0007669"/>
    <property type="project" value="UniProtKB-SubCell"/>
</dbReference>
<keyword evidence="12" id="KW-0966">Cell projection</keyword>
<comment type="similarity">
    <text evidence="3 10">Belongs to the FliL family.</text>
</comment>
<evidence type="ECO:0000256" key="10">
    <source>
        <dbReference type="RuleBase" id="RU364125"/>
    </source>
</evidence>
<keyword evidence="10" id="KW-0997">Cell inner membrane</keyword>
<sequence>MTDQTVTPPRRGFLGRLLRGVALLVAGAGLGAGGFAAGMFHAGGGLSPAEEVLRLIDQGAVPMLSSASGPEAAGEVTPERVPRPSPEESPFLTSYYEFPDALTTNLAGSRRFLQVQVGVSTQYDAQVIANIERHAMAIRSDMLAVISGFPEEGVAGAEGRAALATALAEAINARLTRLEGFGGVEDVFFPSFVLQ</sequence>
<keyword evidence="12" id="KW-0282">Flagellum</keyword>
<keyword evidence="9 10" id="KW-0472">Membrane</keyword>
<feature type="compositionally biased region" description="Basic and acidic residues" evidence="11">
    <location>
        <begin position="77"/>
        <end position="86"/>
    </location>
</feature>
<feature type="region of interest" description="Disordered" evidence="11">
    <location>
        <begin position="65"/>
        <end position="88"/>
    </location>
</feature>
<dbReference type="InterPro" id="IPR005503">
    <property type="entry name" value="FliL"/>
</dbReference>
<keyword evidence="12" id="KW-0969">Cilium</keyword>
<dbReference type="GO" id="GO:0006935">
    <property type="term" value="P:chemotaxis"/>
    <property type="evidence" value="ECO:0007669"/>
    <property type="project" value="UniProtKB-KW"/>
</dbReference>
<dbReference type="OrthoDB" id="7058946at2"/>
<dbReference type="Proteomes" id="UP000245708">
    <property type="component" value="Unassembled WGS sequence"/>
</dbReference>
<keyword evidence="7 10" id="KW-0283">Flagellar rotation</keyword>
<feature type="transmembrane region" description="Helical" evidence="10">
    <location>
        <begin position="21"/>
        <end position="40"/>
    </location>
</feature>
<evidence type="ECO:0000256" key="9">
    <source>
        <dbReference type="ARBA" id="ARBA00023136"/>
    </source>
</evidence>
<dbReference type="Pfam" id="PF03748">
    <property type="entry name" value="FliL"/>
    <property type="match status" value="1"/>
</dbReference>
<keyword evidence="8 10" id="KW-1133">Transmembrane helix</keyword>
<proteinExistence type="inferred from homology"/>
<evidence type="ECO:0000313" key="12">
    <source>
        <dbReference type="EMBL" id="PWK60398.1"/>
    </source>
</evidence>
<evidence type="ECO:0000256" key="5">
    <source>
        <dbReference type="ARBA" id="ARBA00022500"/>
    </source>
</evidence>
<evidence type="ECO:0000256" key="11">
    <source>
        <dbReference type="SAM" id="MobiDB-lite"/>
    </source>
</evidence>
<dbReference type="PROSITE" id="PS51318">
    <property type="entry name" value="TAT"/>
    <property type="match status" value="1"/>
</dbReference>
<organism evidence="12 13">
    <name type="scientific">Roseicyclus mahoneyensis</name>
    <dbReference type="NCBI Taxonomy" id="164332"/>
    <lineage>
        <taxon>Bacteria</taxon>
        <taxon>Pseudomonadati</taxon>
        <taxon>Pseudomonadota</taxon>
        <taxon>Alphaproteobacteria</taxon>
        <taxon>Rhodobacterales</taxon>
        <taxon>Roseobacteraceae</taxon>
        <taxon>Roseicyclus</taxon>
    </lineage>
</organism>
<dbReference type="InterPro" id="IPR006311">
    <property type="entry name" value="TAT_signal"/>
</dbReference>
<keyword evidence="6 10" id="KW-0812">Transmembrane</keyword>
<dbReference type="GO" id="GO:0071978">
    <property type="term" value="P:bacterial-type flagellum-dependent swarming motility"/>
    <property type="evidence" value="ECO:0007669"/>
    <property type="project" value="TreeGrafter"/>
</dbReference>
<keyword evidence="13" id="KW-1185">Reference proteome</keyword>
<accession>A0A316GK88</accession>
<name>A0A316GK88_9RHOB</name>
<keyword evidence="5 10" id="KW-0145">Chemotaxis</keyword>
<dbReference type="AlphaFoldDB" id="A0A316GK88"/>
<evidence type="ECO:0000256" key="2">
    <source>
        <dbReference type="ARBA" id="ARBA00004162"/>
    </source>
</evidence>
<evidence type="ECO:0000256" key="4">
    <source>
        <dbReference type="ARBA" id="ARBA00022475"/>
    </source>
</evidence>
<evidence type="ECO:0000256" key="1">
    <source>
        <dbReference type="ARBA" id="ARBA00002254"/>
    </source>
</evidence>
<comment type="subcellular location">
    <subcellularLocation>
        <location evidence="10">Cell inner membrane</location>
    </subcellularLocation>
    <subcellularLocation>
        <location evidence="2">Cell membrane</location>
        <topology evidence="2">Single-pass membrane protein</topology>
    </subcellularLocation>
</comment>
<dbReference type="RefSeq" id="WP_109667633.1">
    <property type="nucleotide sequence ID" value="NZ_QGGW01000004.1"/>
</dbReference>
<keyword evidence="4" id="KW-1003">Cell membrane</keyword>